<proteinExistence type="predicted"/>
<evidence type="ECO:0000259" key="1">
    <source>
        <dbReference type="Pfam" id="PF18050"/>
    </source>
</evidence>
<dbReference type="Gene3D" id="2.40.100.20">
    <property type="match status" value="1"/>
</dbReference>
<sequence>MPEPTGTAVTLTIGEQRITATLNDSPAARALAQQLPLTLAFDDFNAVEKIARLETPLPMAGMPPGDDPEIADIGFYAPSGDLVLYYGDVGYYTGIARLGTFDDVAAIEAMTGPFTVVVAPA</sequence>
<dbReference type="InterPro" id="IPR041183">
    <property type="entry name" value="Cyclophilin-like"/>
</dbReference>
<dbReference type="Proteomes" id="UP000297318">
    <property type="component" value="Unassembled WGS sequence"/>
</dbReference>
<feature type="domain" description="Cyclophilin-like" evidence="1">
    <location>
        <begin position="11"/>
        <end position="118"/>
    </location>
</feature>
<accession>A0A4Z1E334</accession>
<dbReference type="Pfam" id="PF18050">
    <property type="entry name" value="Cyclophil_like2"/>
    <property type="match status" value="1"/>
</dbReference>
<reference evidence="2 3" key="1">
    <citation type="submission" date="2018-11" db="EMBL/GenBank/DDBJ databases">
        <title>Complete genome sequencing of the Actinobacteria Serinibacter sp. K3-2.</title>
        <authorList>
            <person name="Rakitin A.L."/>
            <person name="Beletsky A.V."/>
            <person name="Mardanov A.V."/>
            <person name="Ravin N.V."/>
            <person name="Gromova A.S."/>
            <person name="Filippova S.N."/>
            <person name="Gal'Chenko V.F."/>
        </authorList>
    </citation>
    <scope>NUCLEOTIDE SEQUENCE [LARGE SCALE GENOMIC DNA]</scope>
    <source>
        <strain evidence="2 3">K3-2</strain>
    </source>
</reference>
<gene>
    <name evidence="2" type="ORF">SERN_1372</name>
</gene>
<dbReference type="EMBL" id="RHPJ01000002">
    <property type="protein sequence ID" value="TGO05368.1"/>
    <property type="molecule type" value="Genomic_DNA"/>
</dbReference>
<evidence type="ECO:0000313" key="3">
    <source>
        <dbReference type="Proteomes" id="UP000297318"/>
    </source>
</evidence>
<evidence type="ECO:0000313" key="2">
    <source>
        <dbReference type="EMBL" id="TGO05368.1"/>
    </source>
</evidence>
<protein>
    <recommendedName>
        <fullName evidence="1">Cyclophilin-like domain-containing protein</fullName>
    </recommendedName>
</protein>
<organism evidence="2 3">
    <name type="scientific">Serinibacter arcticus</name>
    <dbReference type="NCBI Taxonomy" id="1655435"/>
    <lineage>
        <taxon>Bacteria</taxon>
        <taxon>Bacillati</taxon>
        <taxon>Actinomycetota</taxon>
        <taxon>Actinomycetes</taxon>
        <taxon>Micrococcales</taxon>
        <taxon>Beutenbergiaceae</taxon>
        <taxon>Serinibacter</taxon>
    </lineage>
</organism>
<keyword evidence="3" id="KW-1185">Reference proteome</keyword>
<dbReference type="InterPro" id="IPR029000">
    <property type="entry name" value="Cyclophilin-like_dom_sf"/>
</dbReference>
<name>A0A4Z1E334_9MICO</name>
<dbReference type="SUPFAM" id="SSF50891">
    <property type="entry name" value="Cyclophilin-like"/>
    <property type="match status" value="1"/>
</dbReference>
<comment type="caution">
    <text evidence="2">The sequence shown here is derived from an EMBL/GenBank/DDBJ whole genome shotgun (WGS) entry which is preliminary data.</text>
</comment>
<dbReference type="AlphaFoldDB" id="A0A4Z1E334"/>